<dbReference type="Pfam" id="PF00848">
    <property type="entry name" value="Ring_hydroxyl_A"/>
    <property type="match status" value="1"/>
</dbReference>
<reference evidence="8" key="1">
    <citation type="submission" date="2018-05" db="EMBL/GenBank/DDBJ databases">
        <authorList>
            <person name="Lanie J.A."/>
            <person name="Ng W.-L."/>
            <person name="Kazmierczak K.M."/>
            <person name="Andrzejewski T.M."/>
            <person name="Davidsen T.M."/>
            <person name="Wayne K.J."/>
            <person name="Tettelin H."/>
            <person name="Glass J.I."/>
            <person name="Rusch D."/>
            <person name="Podicherti R."/>
            <person name="Tsui H.-C.T."/>
            <person name="Winkler M.E."/>
        </authorList>
    </citation>
    <scope>NUCLEOTIDE SEQUENCE</scope>
</reference>
<dbReference type="Gene3D" id="2.102.10.10">
    <property type="entry name" value="Rieske [2Fe-2S] iron-sulphur domain"/>
    <property type="match status" value="1"/>
</dbReference>
<keyword evidence="6" id="KW-0411">Iron-sulfur</keyword>
<evidence type="ECO:0000256" key="5">
    <source>
        <dbReference type="ARBA" id="ARBA00023004"/>
    </source>
</evidence>
<keyword evidence="2" id="KW-0001">2Fe-2S</keyword>
<feature type="domain" description="Rieske" evidence="7">
    <location>
        <begin position="62"/>
        <end position="185"/>
    </location>
</feature>
<accession>A0A381YJT0</accession>
<dbReference type="InterPro" id="IPR015879">
    <property type="entry name" value="Ring_hydroxy_dOase_asu_C_dom"/>
</dbReference>
<dbReference type="PANTHER" id="PTHR43756:SF5">
    <property type="entry name" value="CHOLINE MONOOXYGENASE, CHLOROPLASTIC"/>
    <property type="match status" value="1"/>
</dbReference>
<dbReference type="InterPro" id="IPR036922">
    <property type="entry name" value="Rieske_2Fe-2S_sf"/>
</dbReference>
<evidence type="ECO:0000256" key="4">
    <source>
        <dbReference type="ARBA" id="ARBA00023002"/>
    </source>
</evidence>
<protein>
    <recommendedName>
        <fullName evidence="7">Rieske domain-containing protein</fullName>
    </recommendedName>
</protein>
<dbReference type="PRINTS" id="PR00090">
    <property type="entry name" value="RNGDIOXGNASE"/>
</dbReference>
<dbReference type="Pfam" id="PF00355">
    <property type="entry name" value="Rieske"/>
    <property type="match status" value="1"/>
</dbReference>
<dbReference type="Gene3D" id="3.90.380.10">
    <property type="entry name" value="Naphthalene 1,2-dioxygenase Alpha Subunit, Chain A, domain 1"/>
    <property type="match status" value="1"/>
</dbReference>
<dbReference type="InterPro" id="IPR017941">
    <property type="entry name" value="Rieske_2Fe-2S"/>
</dbReference>
<evidence type="ECO:0000259" key="7">
    <source>
        <dbReference type="PROSITE" id="PS51296"/>
    </source>
</evidence>
<dbReference type="AlphaFoldDB" id="A0A381YJT0"/>
<dbReference type="GO" id="GO:0051537">
    <property type="term" value="F:2 iron, 2 sulfur cluster binding"/>
    <property type="evidence" value="ECO:0007669"/>
    <property type="project" value="UniProtKB-KW"/>
</dbReference>
<keyword evidence="3" id="KW-0479">Metal-binding</keyword>
<name>A0A381YJT0_9ZZZZ</name>
<evidence type="ECO:0000313" key="8">
    <source>
        <dbReference type="EMBL" id="SVA76687.1"/>
    </source>
</evidence>
<evidence type="ECO:0000256" key="1">
    <source>
        <dbReference type="ARBA" id="ARBA00001962"/>
    </source>
</evidence>
<keyword evidence="4" id="KW-0560">Oxidoreductase</keyword>
<sequence length="521" mass="60639">MSAKAKQVRQATKQAVWPADKPLTGIKASVEDQDFERLVPKQRFTSPEWLQKEYKLLWSRVWQWACREEEIPNVGDYFEYKIGDQSIVIVRDEDKSLKAYHNVCMHRGTRLVEGKYWWGGPGTTRNFRDWYQCKLRCVFHGWAWTLDGEISFMPGAKDFAPCRIQKDEVALMPVRCETWEGFVYVNMDMDAEPVLDYLKPGPERLAKYNIGRMRIKHHFTTILPCNWKYGVEQFQEGYHVWATHVMDLNQVGNFATRPGGRRVGAMYKFEGGEPTTEETPPDPDLIGAHTVPEQFDIHTNFSEPYPAVQTGLPPGVKIGDLKDEQIGEPREWIRTAMENMVAQSRLEQYELDYFNGLNDDDIPWDMLGPSFMMKNRRDACTAKGIDLSQLEDRELFGFPTEFRFFPNQIGPIAGNSYGLFRSRPNGDDPNSCIWDMLFMFQYAEGEEPETNYEDIDWQNHPGDRMPETFLQDWKTTPLYQAGMHSWALRGCRFNKQEANALHTHKLLDLIIGRDYEELDDE</sequence>
<keyword evidence="5" id="KW-0408">Iron</keyword>
<evidence type="ECO:0000256" key="2">
    <source>
        <dbReference type="ARBA" id="ARBA00022714"/>
    </source>
</evidence>
<comment type="cofactor">
    <cofactor evidence="1">
        <name>Fe cation</name>
        <dbReference type="ChEBI" id="CHEBI:24875"/>
    </cofactor>
</comment>
<dbReference type="EMBL" id="UINC01018288">
    <property type="protein sequence ID" value="SVA76687.1"/>
    <property type="molecule type" value="Genomic_DNA"/>
</dbReference>
<dbReference type="InterPro" id="IPR001663">
    <property type="entry name" value="Rng_hydr_dOase-A"/>
</dbReference>
<gene>
    <name evidence="8" type="ORF">METZ01_LOCUS129541</name>
</gene>
<evidence type="ECO:0000256" key="6">
    <source>
        <dbReference type="ARBA" id="ARBA00023014"/>
    </source>
</evidence>
<dbReference type="SUPFAM" id="SSF50022">
    <property type="entry name" value="ISP domain"/>
    <property type="match status" value="1"/>
</dbReference>
<dbReference type="PROSITE" id="PS51296">
    <property type="entry name" value="RIESKE"/>
    <property type="match status" value="1"/>
</dbReference>
<organism evidence="8">
    <name type="scientific">marine metagenome</name>
    <dbReference type="NCBI Taxonomy" id="408172"/>
    <lineage>
        <taxon>unclassified sequences</taxon>
        <taxon>metagenomes</taxon>
        <taxon>ecological metagenomes</taxon>
    </lineage>
</organism>
<evidence type="ECO:0000256" key="3">
    <source>
        <dbReference type="ARBA" id="ARBA00022723"/>
    </source>
</evidence>
<dbReference type="GO" id="GO:0016491">
    <property type="term" value="F:oxidoreductase activity"/>
    <property type="evidence" value="ECO:0007669"/>
    <property type="project" value="UniProtKB-KW"/>
</dbReference>
<dbReference type="SUPFAM" id="SSF55961">
    <property type="entry name" value="Bet v1-like"/>
    <property type="match status" value="1"/>
</dbReference>
<proteinExistence type="predicted"/>
<dbReference type="PANTHER" id="PTHR43756">
    <property type="entry name" value="CHOLINE MONOOXYGENASE, CHLOROPLASTIC"/>
    <property type="match status" value="1"/>
</dbReference>
<dbReference type="GO" id="GO:0005506">
    <property type="term" value="F:iron ion binding"/>
    <property type="evidence" value="ECO:0007669"/>
    <property type="project" value="InterPro"/>
</dbReference>
<dbReference type="CDD" id="cd03469">
    <property type="entry name" value="Rieske_RO_Alpha_N"/>
    <property type="match status" value="1"/>
</dbReference>